<feature type="domain" description="Solute-binding protein family 5" evidence="5">
    <location>
        <begin position="108"/>
        <end position="446"/>
    </location>
</feature>
<evidence type="ECO:0000256" key="4">
    <source>
        <dbReference type="SAM" id="Phobius"/>
    </source>
</evidence>
<dbReference type="Pfam" id="PF00496">
    <property type="entry name" value="SBP_bac_5"/>
    <property type="match status" value="1"/>
</dbReference>
<evidence type="ECO:0000256" key="1">
    <source>
        <dbReference type="ARBA" id="ARBA00004418"/>
    </source>
</evidence>
<dbReference type="AlphaFoldDB" id="A0A6G4W9A3"/>
<accession>A0A6G4W9A3</accession>
<protein>
    <submittedName>
        <fullName evidence="6">ABC transporter substrate-binding protein</fullName>
    </submittedName>
</protein>
<dbReference type="InterPro" id="IPR030678">
    <property type="entry name" value="Peptide/Ni-bd"/>
</dbReference>
<keyword evidence="4" id="KW-0472">Membrane</keyword>
<comment type="similarity">
    <text evidence="2">Belongs to the bacterial solute-binding protein 5 family.</text>
</comment>
<dbReference type="Proteomes" id="UP001642900">
    <property type="component" value="Unassembled WGS sequence"/>
</dbReference>
<comment type="caution">
    <text evidence="6">The sequence shown here is derived from an EMBL/GenBank/DDBJ whole genome shotgun (WGS) entry which is preliminary data.</text>
</comment>
<evidence type="ECO:0000256" key="3">
    <source>
        <dbReference type="ARBA" id="ARBA00022729"/>
    </source>
</evidence>
<keyword evidence="7" id="KW-1185">Reference proteome</keyword>
<evidence type="ECO:0000256" key="2">
    <source>
        <dbReference type="ARBA" id="ARBA00005695"/>
    </source>
</evidence>
<keyword evidence="3" id="KW-0732">Signal</keyword>
<dbReference type="GO" id="GO:0043190">
    <property type="term" value="C:ATP-binding cassette (ABC) transporter complex"/>
    <property type="evidence" value="ECO:0007669"/>
    <property type="project" value="InterPro"/>
</dbReference>
<dbReference type="RefSeq" id="WP_165024970.1">
    <property type="nucleotide sequence ID" value="NZ_JAAKZF010000005.1"/>
</dbReference>
<dbReference type="SUPFAM" id="SSF53850">
    <property type="entry name" value="Periplasmic binding protein-like II"/>
    <property type="match status" value="1"/>
</dbReference>
<dbReference type="Gene3D" id="3.90.76.10">
    <property type="entry name" value="Dipeptide-binding Protein, Domain 1"/>
    <property type="match status" value="1"/>
</dbReference>
<gene>
    <name evidence="6" type="ORF">G6N73_06470</name>
</gene>
<dbReference type="InterPro" id="IPR006311">
    <property type="entry name" value="TAT_signal"/>
</dbReference>
<feature type="transmembrane region" description="Helical" evidence="4">
    <location>
        <begin position="30"/>
        <end position="51"/>
    </location>
</feature>
<evidence type="ECO:0000313" key="7">
    <source>
        <dbReference type="Proteomes" id="UP001642900"/>
    </source>
</evidence>
<dbReference type="PANTHER" id="PTHR30290">
    <property type="entry name" value="PERIPLASMIC BINDING COMPONENT OF ABC TRANSPORTER"/>
    <property type="match status" value="1"/>
</dbReference>
<dbReference type="GO" id="GO:1904680">
    <property type="term" value="F:peptide transmembrane transporter activity"/>
    <property type="evidence" value="ECO:0007669"/>
    <property type="project" value="TreeGrafter"/>
</dbReference>
<dbReference type="InterPro" id="IPR039424">
    <property type="entry name" value="SBP_5"/>
</dbReference>
<dbReference type="GO" id="GO:0015833">
    <property type="term" value="P:peptide transport"/>
    <property type="evidence" value="ECO:0007669"/>
    <property type="project" value="TreeGrafter"/>
</dbReference>
<name>A0A6G4W9A3_9HYPH</name>
<dbReference type="EMBL" id="JAAKZF010000005">
    <property type="protein sequence ID" value="NGO50826.1"/>
    <property type="molecule type" value="Genomic_DNA"/>
</dbReference>
<dbReference type="Gene3D" id="3.40.190.10">
    <property type="entry name" value="Periplasmic binding protein-like II"/>
    <property type="match status" value="1"/>
</dbReference>
<dbReference type="PIRSF" id="PIRSF002741">
    <property type="entry name" value="MppA"/>
    <property type="match status" value="1"/>
</dbReference>
<keyword evidence="4" id="KW-1133">Transmembrane helix</keyword>
<dbReference type="CDD" id="cd08503">
    <property type="entry name" value="PBP2_NikA_DppA_OppA_like_17"/>
    <property type="match status" value="1"/>
</dbReference>
<organism evidence="6 7">
    <name type="scientific">Allomesorhizobium camelthorni</name>
    <dbReference type="NCBI Taxonomy" id="475069"/>
    <lineage>
        <taxon>Bacteria</taxon>
        <taxon>Pseudomonadati</taxon>
        <taxon>Pseudomonadota</taxon>
        <taxon>Alphaproteobacteria</taxon>
        <taxon>Hyphomicrobiales</taxon>
        <taxon>Phyllobacteriaceae</taxon>
        <taxon>Allomesorhizobium</taxon>
    </lineage>
</organism>
<dbReference type="Gene3D" id="3.10.105.10">
    <property type="entry name" value="Dipeptide-binding Protein, Domain 3"/>
    <property type="match status" value="1"/>
</dbReference>
<dbReference type="PANTHER" id="PTHR30290:SF38">
    <property type="entry name" value="D,D-DIPEPTIDE-BINDING PERIPLASMIC PROTEIN DDPA-RELATED"/>
    <property type="match status" value="1"/>
</dbReference>
<comment type="subcellular location">
    <subcellularLocation>
        <location evidence="1">Periplasm</location>
    </subcellularLocation>
</comment>
<evidence type="ECO:0000259" key="5">
    <source>
        <dbReference type="Pfam" id="PF00496"/>
    </source>
</evidence>
<dbReference type="GO" id="GO:0030288">
    <property type="term" value="C:outer membrane-bounded periplasmic space"/>
    <property type="evidence" value="ECO:0007669"/>
    <property type="project" value="UniProtKB-ARBA"/>
</dbReference>
<keyword evidence="4" id="KW-0812">Transmembrane</keyword>
<proteinExistence type="inferred from homology"/>
<dbReference type="PROSITE" id="PS51318">
    <property type="entry name" value="TAT"/>
    <property type="match status" value="1"/>
</dbReference>
<sequence length="537" mass="58743">MKSDYNPMLSPNDASMVENAIRRGATRRELLGMLMAGGMTAAFGGSVIAGATRAYADTPKKGGRIRAAGYSSGTTDTLDPAKSSLSTDYVRCTSFYNGLTRLDETLAPQMELAESFDTDDAVTWTVKLRKGVTFHDGKTLTADDVIYSLNRHKDPAVGSKAKALADQIAEVKKVSDNEITIVLSGPNADLPVILGTFHFLIIKDGTTDFTTAVGTGAFTCKEFEPGVRSIAARNENYWKGEGPYLDEVEFFAIADENARVNALLSGDVDLIGSINPRSTQLVEGVGGFELMTTTAGNYTNLVMRVDMEPGKNPDFMMAMKYLFDREQIKSAVFRGYAEVANDQPIPPSNRFYASDIPQRPYDPDKAKFLLEKAGMIGANIPVIASPAAAQSVEMAVMLQQAAQQVGLNLDIQKVPADGYWSNYWLKAPVHFGNINPRPTADVLFSLLYKSDAAWNEAHWNNPRFDKILLEARGLTDDAKRKELYRELQLIAHEESGIGIPVFISNIDALSSRLKGLRPMPTGGMMGFSFSEYVWLDA</sequence>
<dbReference type="InterPro" id="IPR000914">
    <property type="entry name" value="SBP_5_dom"/>
</dbReference>
<evidence type="ECO:0000313" key="6">
    <source>
        <dbReference type="EMBL" id="NGO50826.1"/>
    </source>
</evidence>
<reference evidence="6 7" key="1">
    <citation type="submission" date="2020-02" db="EMBL/GenBank/DDBJ databases">
        <title>Genome sequence of strain CCNWXJ40-4.</title>
        <authorList>
            <person name="Gao J."/>
            <person name="Sun J."/>
        </authorList>
    </citation>
    <scope>NUCLEOTIDE SEQUENCE [LARGE SCALE GENOMIC DNA]</scope>
    <source>
        <strain evidence="6 7">CCNWXJ 40-4</strain>
    </source>
</reference>